<sequence length="361" mass="40734">MTVTTDLSPVTGPAAWRGDQLQDNKTWIYHLSDAEIAELEAVGRKFVEDDPDLRVVTKADYPLPVCEEAIKTWASDMDRGRGFVLIRGLKTELYSDALSGAIFYLTGLHLGVPMKQNEMADLIDHVIATSTKTMDDPSALSSRVADKLVFHSDSSDAVALFCLRPAKEGGASSLVSGAQIYNEILSRRPDLAPLLHEPFYFDWYKQDHDAPEKTYTSPIVSIKDGVFSMYAGSTYIFTAQDYPEVPRLTEQQIEVIRLFDEITYEPGMALDMDFQPGDIQWVSNYAALHSRTAFTDWPQYGRKRHLLRLWLKRDSDRPLVDKFGKHVVKAREEDREDTSGVEDVGQFSVKTAVVPRMDWGL</sequence>
<accession>A0A010YHF1</accession>
<dbReference type="SUPFAM" id="SSF51197">
    <property type="entry name" value="Clavaminate synthase-like"/>
    <property type="match status" value="1"/>
</dbReference>
<feature type="domain" description="TauD/TfdA-like" evidence="5">
    <location>
        <begin position="60"/>
        <end position="310"/>
    </location>
</feature>
<protein>
    <submittedName>
        <fullName evidence="6">Taurine catabolism dioxygenase TauD, TfdA family</fullName>
    </submittedName>
</protein>
<keyword evidence="2" id="KW-0560">Oxidoreductase</keyword>
<dbReference type="HOGENOM" id="CLU_041041_2_0_11"/>
<dbReference type="GO" id="GO:0051213">
    <property type="term" value="F:dioxygenase activity"/>
    <property type="evidence" value="ECO:0007669"/>
    <property type="project" value="UniProtKB-KW"/>
</dbReference>
<organism evidence="6 7">
    <name type="scientific">Cryptosporangium arvum DSM 44712</name>
    <dbReference type="NCBI Taxonomy" id="927661"/>
    <lineage>
        <taxon>Bacteria</taxon>
        <taxon>Bacillati</taxon>
        <taxon>Actinomycetota</taxon>
        <taxon>Actinomycetes</taxon>
        <taxon>Cryptosporangiales</taxon>
        <taxon>Cryptosporangiaceae</taxon>
        <taxon>Cryptosporangium</taxon>
    </lineage>
</organism>
<evidence type="ECO:0000313" key="6">
    <source>
        <dbReference type="EMBL" id="EXG79700.1"/>
    </source>
</evidence>
<dbReference type="Pfam" id="PF02668">
    <property type="entry name" value="TauD"/>
    <property type="match status" value="1"/>
</dbReference>
<dbReference type="GO" id="GO:0017000">
    <property type="term" value="P:antibiotic biosynthetic process"/>
    <property type="evidence" value="ECO:0007669"/>
    <property type="project" value="UniProtKB-KW"/>
</dbReference>
<dbReference type="InterPro" id="IPR042098">
    <property type="entry name" value="TauD-like_sf"/>
</dbReference>
<dbReference type="PANTHER" id="PTHR10696:SF56">
    <property type="entry name" value="TAUD_TFDA-LIKE DOMAIN-CONTAINING PROTEIN"/>
    <property type="match status" value="1"/>
</dbReference>
<name>A0A010YHF1_9ACTN</name>
<dbReference type="EMBL" id="JFBT01000001">
    <property type="protein sequence ID" value="EXG79700.1"/>
    <property type="molecule type" value="Genomic_DNA"/>
</dbReference>
<comment type="caution">
    <text evidence="6">The sequence shown here is derived from an EMBL/GenBank/DDBJ whole genome shotgun (WGS) entry which is preliminary data.</text>
</comment>
<comment type="cofactor">
    <cofactor evidence="1">
        <name>Fe(2+)</name>
        <dbReference type="ChEBI" id="CHEBI:29033"/>
    </cofactor>
</comment>
<evidence type="ECO:0000256" key="4">
    <source>
        <dbReference type="ARBA" id="ARBA00023194"/>
    </source>
</evidence>
<dbReference type="InterPro" id="IPR050411">
    <property type="entry name" value="AlphaKG_dependent_hydroxylases"/>
</dbReference>
<evidence type="ECO:0000313" key="7">
    <source>
        <dbReference type="Proteomes" id="UP000021053"/>
    </source>
</evidence>
<dbReference type="Gene3D" id="3.60.130.10">
    <property type="entry name" value="Clavaminate synthase-like"/>
    <property type="match status" value="1"/>
</dbReference>
<keyword evidence="4" id="KW-0045">Antibiotic biosynthesis</keyword>
<dbReference type="InterPro" id="IPR003819">
    <property type="entry name" value="TauD/TfdA-like"/>
</dbReference>
<keyword evidence="7" id="KW-1185">Reference proteome</keyword>
<evidence type="ECO:0000256" key="2">
    <source>
        <dbReference type="ARBA" id="ARBA00023002"/>
    </source>
</evidence>
<evidence type="ECO:0000256" key="3">
    <source>
        <dbReference type="ARBA" id="ARBA00023004"/>
    </source>
</evidence>
<evidence type="ECO:0000259" key="5">
    <source>
        <dbReference type="Pfam" id="PF02668"/>
    </source>
</evidence>
<dbReference type="OrthoDB" id="5491415at2"/>
<dbReference type="AlphaFoldDB" id="A0A010YHF1"/>
<dbReference type="PANTHER" id="PTHR10696">
    <property type="entry name" value="GAMMA-BUTYROBETAINE HYDROXYLASE-RELATED"/>
    <property type="match status" value="1"/>
</dbReference>
<dbReference type="Proteomes" id="UP000021053">
    <property type="component" value="Unassembled WGS sequence"/>
</dbReference>
<keyword evidence="6" id="KW-0223">Dioxygenase</keyword>
<gene>
    <name evidence="6" type="ORF">CryarDRAFT_0744</name>
</gene>
<dbReference type="RefSeq" id="WP_035848468.1">
    <property type="nucleotide sequence ID" value="NZ_KK073874.1"/>
</dbReference>
<proteinExistence type="predicted"/>
<keyword evidence="3" id="KW-0408">Iron</keyword>
<reference evidence="6 7" key="1">
    <citation type="submission" date="2013-07" db="EMBL/GenBank/DDBJ databases">
        <authorList>
            <consortium name="DOE Joint Genome Institute"/>
            <person name="Eisen J."/>
            <person name="Huntemann M."/>
            <person name="Han J."/>
            <person name="Chen A."/>
            <person name="Kyrpides N."/>
            <person name="Mavromatis K."/>
            <person name="Markowitz V."/>
            <person name="Palaniappan K."/>
            <person name="Ivanova N."/>
            <person name="Schaumberg A."/>
            <person name="Pati A."/>
            <person name="Liolios K."/>
            <person name="Nordberg H.P."/>
            <person name="Cantor M.N."/>
            <person name="Hua S.X."/>
            <person name="Woyke T."/>
        </authorList>
    </citation>
    <scope>NUCLEOTIDE SEQUENCE [LARGE SCALE GENOMIC DNA]</scope>
    <source>
        <strain evidence="6 7">DSM 44712</strain>
    </source>
</reference>
<dbReference type="PATRIC" id="fig|927661.3.peg.731"/>
<evidence type="ECO:0000256" key="1">
    <source>
        <dbReference type="ARBA" id="ARBA00001954"/>
    </source>
</evidence>